<dbReference type="EMBL" id="JABEMD010000073">
    <property type="protein sequence ID" value="NNH14076.1"/>
    <property type="molecule type" value="Genomic_DNA"/>
</dbReference>
<evidence type="ECO:0000313" key="2">
    <source>
        <dbReference type="Proteomes" id="UP000542973"/>
    </source>
</evidence>
<dbReference type="RefSeq" id="WP_151022358.1">
    <property type="nucleotide sequence ID" value="NZ_BAAAEB010000075.1"/>
</dbReference>
<dbReference type="Proteomes" id="UP000542973">
    <property type="component" value="Unassembled WGS sequence"/>
</dbReference>
<accession>A0A849BIE0</accession>
<dbReference type="AlphaFoldDB" id="A0A849BIE0"/>
<sequence length="94" mass="11022">MRITQELAADLRYLSAELQWEEADKAEVRQAIRENPEFFEHFWTVFAQAHRLGYRFHAENGFQKLDDFCAKNGLPDPYGREFTGAELDALERKA</sequence>
<gene>
    <name evidence="1" type="ORF">HLB16_24820</name>
</gene>
<evidence type="ECO:0000313" key="1">
    <source>
        <dbReference type="EMBL" id="NNH14076.1"/>
    </source>
</evidence>
<name>A0A849BIE0_9BURK</name>
<reference evidence="1 2" key="1">
    <citation type="submission" date="2020-05" db="EMBL/GenBank/DDBJ databases">
        <title>MicrobeNet Type strains.</title>
        <authorList>
            <person name="Nicholson A.C."/>
        </authorList>
    </citation>
    <scope>NUCLEOTIDE SEQUENCE [LARGE SCALE GENOMIC DNA]</scope>
    <source>
        <strain evidence="1 2">ATCC 700815</strain>
    </source>
</reference>
<comment type="caution">
    <text evidence="1">The sequence shown here is derived from an EMBL/GenBank/DDBJ whole genome shotgun (WGS) entry which is preliminary data.</text>
</comment>
<protein>
    <submittedName>
        <fullName evidence="1">Uncharacterized protein</fullName>
    </submittedName>
</protein>
<organism evidence="1 2">
    <name type="scientific">Cupriavidus gilardii</name>
    <dbReference type="NCBI Taxonomy" id="82541"/>
    <lineage>
        <taxon>Bacteria</taxon>
        <taxon>Pseudomonadati</taxon>
        <taxon>Pseudomonadota</taxon>
        <taxon>Betaproteobacteria</taxon>
        <taxon>Burkholderiales</taxon>
        <taxon>Burkholderiaceae</taxon>
        <taxon>Cupriavidus</taxon>
    </lineage>
</organism>
<proteinExistence type="predicted"/>